<evidence type="ECO:0008006" key="3">
    <source>
        <dbReference type="Google" id="ProtNLM"/>
    </source>
</evidence>
<organism evidence="1 2">
    <name type="scientific">Hymenobacter gelipurpurascens</name>
    <dbReference type="NCBI Taxonomy" id="89968"/>
    <lineage>
        <taxon>Bacteria</taxon>
        <taxon>Pseudomonadati</taxon>
        <taxon>Bacteroidota</taxon>
        <taxon>Cytophagia</taxon>
        <taxon>Cytophagales</taxon>
        <taxon>Hymenobacteraceae</taxon>
        <taxon>Hymenobacter</taxon>
    </lineage>
</organism>
<protein>
    <recommendedName>
        <fullName evidence="3">SpoIIAA-like</fullName>
    </recommendedName>
</protein>
<dbReference type="OrthoDB" id="882485at2"/>
<name>A0A212UH71_9BACT</name>
<reference evidence="2" key="1">
    <citation type="submission" date="2017-06" db="EMBL/GenBank/DDBJ databases">
        <authorList>
            <person name="Varghese N."/>
            <person name="Submissions S."/>
        </authorList>
    </citation>
    <scope>NUCLEOTIDE SEQUENCE [LARGE SCALE GENOMIC DNA]</scope>
    <source>
        <strain evidence="2">DSM 11116</strain>
    </source>
</reference>
<evidence type="ECO:0000313" key="2">
    <source>
        <dbReference type="Proteomes" id="UP000198131"/>
    </source>
</evidence>
<dbReference type="EMBL" id="FYEW01000004">
    <property type="protein sequence ID" value="SNC77599.1"/>
    <property type="molecule type" value="Genomic_DNA"/>
</dbReference>
<dbReference type="RefSeq" id="WP_088845587.1">
    <property type="nucleotide sequence ID" value="NZ_FYEW01000004.1"/>
</dbReference>
<proteinExistence type="predicted"/>
<accession>A0A212UH71</accession>
<sequence>MPLELTNPLGNKYLSTRYDSDNQWVYNDWIGYQTFDSVFDGAEACLQLLQKHSCSYLLNDNRRVLGRWDHSMLWVLTDWVPRAIEVGLTHFAHVVQPDAMAMLSAEALTRGVGKGLQVVLFDDMEKAKSWLREAQQAAAS</sequence>
<dbReference type="AlphaFoldDB" id="A0A212UH71"/>
<keyword evidence="2" id="KW-1185">Reference proteome</keyword>
<dbReference type="Proteomes" id="UP000198131">
    <property type="component" value="Unassembled WGS sequence"/>
</dbReference>
<gene>
    <name evidence="1" type="ORF">SAMN06265337_4193</name>
</gene>
<evidence type="ECO:0000313" key="1">
    <source>
        <dbReference type="EMBL" id="SNC77599.1"/>
    </source>
</evidence>